<evidence type="ECO:0000313" key="2">
    <source>
        <dbReference type="Proteomes" id="UP000250235"/>
    </source>
</evidence>
<organism evidence="1 2">
    <name type="scientific">Dorcoceras hygrometricum</name>
    <dbReference type="NCBI Taxonomy" id="472368"/>
    <lineage>
        <taxon>Eukaryota</taxon>
        <taxon>Viridiplantae</taxon>
        <taxon>Streptophyta</taxon>
        <taxon>Embryophyta</taxon>
        <taxon>Tracheophyta</taxon>
        <taxon>Spermatophyta</taxon>
        <taxon>Magnoliopsida</taxon>
        <taxon>eudicotyledons</taxon>
        <taxon>Gunneridae</taxon>
        <taxon>Pentapetalae</taxon>
        <taxon>asterids</taxon>
        <taxon>lamiids</taxon>
        <taxon>Lamiales</taxon>
        <taxon>Gesneriaceae</taxon>
        <taxon>Didymocarpoideae</taxon>
        <taxon>Trichosporeae</taxon>
        <taxon>Loxocarpinae</taxon>
        <taxon>Dorcoceras</taxon>
    </lineage>
</organism>
<keyword evidence="2" id="KW-1185">Reference proteome</keyword>
<dbReference type="EMBL" id="KQ991566">
    <property type="protein sequence ID" value="KZV51846.1"/>
    <property type="molecule type" value="Genomic_DNA"/>
</dbReference>
<dbReference type="AlphaFoldDB" id="A0A2Z7D3Z4"/>
<name>A0A2Z7D3Z4_9LAMI</name>
<accession>A0A2Z7D3Z4</accession>
<dbReference type="OrthoDB" id="914149at2759"/>
<reference evidence="1 2" key="1">
    <citation type="journal article" date="2015" name="Proc. Natl. Acad. Sci. U.S.A.">
        <title>The resurrection genome of Boea hygrometrica: A blueprint for survival of dehydration.</title>
        <authorList>
            <person name="Xiao L."/>
            <person name="Yang G."/>
            <person name="Zhang L."/>
            <person name="Yang X."/>
            <person name="Zhao S."/>
            <person name="Ji Z."/>
            <person name="Zhou Q."/>
            <person name="Hu M."/>
            <person name="Wang Y."/>
            <person name="Chen M."/>
            <person name="Xu Y."/>
            <person name="Jin H."/>
            <person name="Xiao X."/>
            <person name="Hu G."/>
            <person name="Bao F."/>
            <person name="Hu Y."/>
            <person name="Wan P."/>
            <person name="Li L."/>
            <person name="Deng X."/>
            <person name="Kuang T."/>
            <person name="Xiang C."/>
            <person name="Zhu J.K."/>
            <person name="Oliver M.J."/>
            <person name="He Y."/>
        </authorList>
    </citation>
    <scope>NUCLEOTIDE SEQUENCE [LARGE SCALE GENOMIC DNA]</scope>
    <source>
        <strain evidence="2">cv. XS01</strain>
    </source>
</reference>
<dbReference type="Proteomes" id="UP000250235">
    <property type="component" value="Unassembled WGS sequence"/>
</dbReference>
<proteinExistence type="predicted"/>
<sequence length="333" mass="37611">MEKKKVRCYNKRMPAGADANRGPEDPIVLYLQATHISSAISIDTIDHIIHVNRSDNLIWMLYSGENIHNRIWAWSRIKLVNPDRDNLALVAPNIQPDGHTPIPLYDAQIGHRNTDLKSYHRDAIRLWNRKFRLVVDDEEHGCSRQIDDDYMSWFERVTVRVISPTIHGVGYRPLLYDHLVAGQHSMRQDLNFSTPSLDSHQSSAGPSGYGDQYDLFASHQSSAGPSGNVDLYDVFVSHRSSAGPSGNVDLYDVFASHRSSAGPSIGQHLTPEHDTLQSFVDKGYQTPIWSNVQSFTDLLNVNLQQNVHDHTERYIVTPILFPSYSGEQNIATN</sequence>
<protein>
    <submittedName>
        <fullName evidence="1">Serine/threonine-protein phosphatase 7 long form</fullName>
    </submittedName>
</protein>
<gene>
    <name evidence="1" type="ORF">F511_06889</name>
</gene>
<evidence type="ECO:0000313" key="1">
    <source>
        <dbReference type="EMBL" id="KZV51846.1"/>
    </source>
</evidence>